<organism evidence="2 3">
    <name type="scientific">Actinoplanes lobatus</name>
    <dbReference type="NCBI Taxonomy" id="113568"/>
    <lineage>
        <taxon>Bacteria</taxon>
        <taxon>Bacillati</taxon>
        <taxon>Actinomycetota</taxon>
        <taxon>Actinomycetes</taxon>
        <taxon>Micromonosporales</taxon>
        <taxon>Micromonosporaceae</taxon>
        <taxon>Actinoplanes</taxon>
    </lineage>
</organism>
<dbReference type="Proteomes" id="UP000631312">
    <property type="component" value="Unassembled WGS sequence"/>
</dbReference>
<comment type="caution">
    <text evidence="2">The sequence shown here is derived from an EMBL/GenBank/DDBJ whole genome shotgun (WGS) entry which is preliminary data.</text>
</comment>
<dbReference type="Pfam" id="PF14078">
    <property type="entry name" value="DUF4259"/>
    <property type="match status" value="1"/>
</dbReference>
<evidence type="ECO:0008006" key="5">
    <source>
        <dbReference type="Google" id="ProtNLM"/>
    </source>
</evidence>
<evidence type="ECO:0000313" key="1">
    <source>
        <dbReference type="EMBL" id="GIE42244.1"/>
    </source>
</evidence>
<dbReference type="InterPro" id="IPR025355">
    <property type="entry name" value="DUF4259"/>
</dbReference>
<dbReference type="EMBL" id="JACHNC010000001">
    <property type="protein sequence ID" value="MBB4750801.1"/>
    <property type="molecule type" value="Genomic_DNA"/>
</dbReference>
<dbReference type="Proteomes" id="UP000590511">
    <property type="component" value="Unassembled WGS sequence"/>
</dbReference>
<dbReference type="AlphaFoldDB" id="A0A7W7HHU5"/>
<evidence type="ECO:0000313" key="2">
    <source>
        <dbReference type="EMBL" id="MBB4750801.1"/>
    </source>
</evidence>
<reference evidence="1 4" key="2">
    <citation type="submission" date="2021-01" db="EMBL/GenBank/DDBJ databases">
        <title>Whole genome shotgun sequence of Actinoplanes lobatus NBRC 12513.</title>
        <authorList>
            <person name="Komaki H."/>
            <person name="Tamura T."/>
        </authorList>
    </citation>
    <scope>NUCLEOTIDE SEQUENCE [LARGE SCALE GENOMIC DNA]</scope>
    <source>
        <strain evidence="1 4">NBRC 12513</strain>
    </source>
</reference>
<dbReference type="EMBL" id="BOMP01000089">
    <property type="protein sequence ID" value="GIE42244.1"/>
    <property type="molecule type" value="Genomic_DNA"/>
</dbReference>
<gene>
    <name evidence="1" type="ORF">Alo02nite_51420</name>
    <name evidence="2" type="ORF">BJ964_004962</name>
</gene>
<accession>A0A7W7HHU5</accession>
<dbReference type="RefSeq" id="WP_188122932.1">
    <property type="nucleotide sequence ID" value="NZ_BOMP01000089.1"/>
</dbReference>
<evidence type="ECO:0000313" key="3">
    <source>
        <dbReference type="Proteomes" id="UP000590511"/>
    </source>
</evidence>
<sequence length="138" mass="14574">MGAWDFGPFDNDDAADWSGDLREAAPGERAVLIRETLEEVLHEGEYLQVDSGNHAVAAAAVIASLLPGGTALTTPYAPDFRTEGGVLDLPGDLPALALRALDRVAGDDSEWAELWEDGLPKALAALRPIREILEAAAA</sequence>
<reference evidence="2 3" key="1">
    <citation type="submission" date="2020-08" db="EMBL/GenBank/DDBJ databases">
        <title>Sequencing the genomes of 1000 actinobacteria strains.</title>
        <authorList>
            <person name="Klenk H.-P."/>
        </authorList>
    </citation>
    <scope>NUCLEOTIDE SEQUENCE [LARGE SCALE GENOMIC DNA]</scope>
    <source>
        <strain evidence="2 3">DSM 43150</strain>
    </source>
</reference>
<protein>
    <recommendedName>
        <fullName evidence="5">DUF4259 domain-containing protein</fullName>
    </recommendedName>
</protein>
<proteinExistence type="predicted"/>
<keyword evidence="4" id="KW-1185">Reference proteome</keyword>
<evidence type="ECO:0000313" key="4">
    <source>
        <dbReference type="Proteomes" id="UP000631312"/>
    </source>
</evidence>
<name>A0A7W7HHU5_9ACTN</name>